<evidence type="ECO:0000313" key="2">
    <source>
        <dbReference type="Proteomes" id="UP000033754"/>
    </source>
</evidence>
<name>A0A0F3N4L6_ANAPH</name>
<evidence type="ECO:0000313" key="1">
    <source>
        <dbReference type="EMBL" id="KJV63033.1"/>
    </source>
</evidence>
<reference evidence="1 2" key="1">
    <citation type="submission" date="2015-01" db="EMBL/GenBank/DDBJ databases">
        <title>Genome Sequencing of Rickettsiales.</title>
        <authorList>
            <person name="Daugherty S.C."/>
            <person name="Su Q."/>
            <person name="Abolude K."/>
            <person name="Beier-Sexton M."/>
            <person name="Carlyon J.A."/>
            <person name="Carter R."/>
            <person name="Day N.P."/>
            <person name="Dumler S.J."/>
            <person name="Dyachenko V."/>
            <person name="Godinez A."/>
            <person name="Kurtti T.J."/>
            <person name="Lichay M."/>
            <person name="Mullins K.E."/>
            <person name="Ott S."/>
            <person name="Pappas-Brown V."/>
            <person name="Paris D.H."/>
            <person name="Patel P."/>
            <person name="Richards A.L."/>
            <person name="Sadzewicz L."/>
            <person name="Sears K."/>
            <person name="Seidman D."/>
            <person name="Sengamalay N."/>
            <person name="Stenos J."/>
            <person name="Tallon L.J."/>
            <person name="Vincent G."/>
            <person name="Fraser C.M."/>
            <person name="Munderloh U."/>
            <person name="Dunning-Hotopp J.C."/>
        </authorList>
    </citation>
    <scope>NUCLEOTIDE SEQUENCE [LARGE SCALE GENOMIC DNA]</scope>
    <source>
        <strain evidence="1 2">NCH-1</strain>
    </source>
</reference>
<dbReference type="Proteomes" id="UP000033754">
    <property type="component" value="Unassembled WGS sequence"/>
</dbReference>
<dbReference type="AlphaFoldDB" id="A0A0F3N4L6"/>
<dbReference type="EMBL" id="LANT01000008">
    <property type="protein sequence ID" value="KJV63033.1"/>
    <property type="molecule type" value="Genomic_DNA"/>
</dbReference>
<accession>A0A0F3N4L6</accession>
<sequence>MSFVKHCTYLLCSRKGNAYGDWKVTGCYVCCIGFYRWDLKKV</sequence>
<comment type="caution">
    <text evidence="1">The sequence shown here is derived from an EMBL/GenBank/DDBJ whole genome shotgun (WGS) entry which is preliminary data.</text>
</comment>
<gene>
    <name evidence="1" type="ORF">EPHNCH_1036</name>
</gene>
<organism evidence="1 2">
    <name type="scientific">Anaplasma phagocytophilum str. NCH-1</name>
    <dbReference type="NCBI Taxonomy" id="1359161"/>
    <lineage>
        <taxon>Bacteria</taxon>
        <taxon>Pseudomonadati</taxon>
        <taxon>Pseudomonadota</taxon>
        <taxon>Alphaproteobacteria</taxon>
        <taxon>Rickettsiales</taxon>
        <taxon>Anaplasmataceae</taxon>
        <taxon>Anaplasma</taxon>
        <taxon>phagocytophilum group</taxon>
    </lineage>
</organism>
<protein>
    <submittedName>
        <fullName evidence="1">Uncharacterized protein</fullName>
    </submittedName>
</protein>
<proteinExistence type="predicted"/>